<dbReference type="GeneID" id="79805982"/>
<dbReference type="eggNOG" id="COG1983">
    <property type="taxonomic scope" value="Bacteria"/>
</dbReference>
<keyword evidence="2" id="KW-1003">Cell membrane</keyword>
<keyword evidence="3 6" id="KW-0812">Transmembrane</keyword>
<evidence type="ECO:0000256" key="4">
    <source>
        <dbReference type="ARBA" id="ARBA00022989"/>
    </source>
</evidence>
<evidence type="ECO:0000256" key="1">
    <source>
        <dbReference type="ARBA" id="ARBA00004162"/>
    </source>
</evidence>
<dbReference type="HOGENOM" id="CLU_143433_5_0_9"/>
<evidence type="ECO:0000313" key="12">
    <source>
        <dbReference type="Proteomes" id="UP000277896"/>
    </source>
</evidence>
<evidence type="ECO:0000256" key="3">
    <source>
        <dbReference type="ARBA" id="ARBA00022692"/>
    </source>
</evidence>
<evidence type="ECO:0000256" key="2">
    <source>
        <dbReference type="ARBA" id="ARBA00022475"/>
    </source>
</evidence>
<dbReference type="RefSeq" id="WP_021730424.1">
    <property type="nucleotide sequence ID" value="NZ_AVAI01000037.1"/>
</dbReference>
<evidence type="ECO:0000313" key="13">
    <source>
        <dbReference type="Proteomes" id="UP000292648"/>
    </source>
</evidence>
<dbReference type="PANTHER" id="PTHR33885:SF3">
    <property type="entry name" value="PHAGE SHOCK PROTEIN C"/>
    <property type="match status" value="1"/>
</dbReference>
<dbReference type="EMBL" id="CP032744">
    <property type="protein sequence ID" value="AYJ37403.1"/>
    <property type="molecule type" value="Genomic_DNA"/>
</dbReference>
<protein>
    <submittedName>
        <fullName evidence="9">Phage shock protein C</fullName>
    </submittedName>
    <submittedName>
        <fullName evidence="10">PspC domain-containing protein</fullName>
    </submittedName>
</protein>
<reference evidence="8 12" key="2">
    <citation type="submission" date="2018-10" db="EMBL/GenBank/DDBJ databases">
        <title>Genome seuquencing of Lactobacillus species.</title>
        <authorList>
            <person name="Baek C."/>
            <person name="Yi H."/>
        </authorList>
    </citation>
    <scope>NUCLEOTIDE SEQUENCE [LARGE SCALE GENOMIC DNA]</scope>
    <source>
        <strain evidence="8 12">DSM 10667</strain>
    </source>
</reference>
<dbReference type="EMBL" id="BDOR01000002">
    <property type="protein sequence ID" value="GBF01143.1"/>
    <property type="molecule type" value="Genomic_DNA"/>
</dbReference>
<dbReference type="EMBL" id="SEHH01000009">
    <property type="protein sequence ID" value="TBX52703.1"/>
    <property type="molecule type" value="Genomic_DNA"/>
</dbReference>
<accession>A0A098R636</accession>
<keyword evidence="11" id="KW-1185">Reference proteome</keyword>
<organism evidence="10 13">
    <name type="scientific">Lactiplantibacillus paraplantarum</name>
    <dbReference type="NCBI Taxonomy" id="60520"/>
    <lineage>
        <taxon>Bacteria</taxon>
        <taxon>Bacillati</taxon>
        <taxon>Bacillota</taxon>
        <taxon>Bacilli</taxon>
        <taxon>Lactobacillales</taxon>
        <taxon>Lactobacillaceae</taxon>
        <taxon>Lactiplantibacillus</taxon>
    </lineage>
</organism>
<dbReference type="InterPro" id="IPR007168">
    <property type="entry name" value="Phageshock_PspC_N"/>
</dbReference>
<dbReference type="KEGG" id="lpx:ASU28_03345"/>
<evidence type="ECO:0000259" key="7">
    <source>
        <dbReference type="Pfam" id="PF04024"/>
    </source>
</evidence>
<reference evidence="9 11" key="1">
    <citation type="submission" date="2017-04" db="EMBL/GenBank/DDBJ databases">
        <title>In vitro and in silico characterization of Lactobacillus paraplantarum D2-1, a starter culture for soymilk fermentation.</title>
        <authorList>
            <person name="Endo A."/>
            <person name="Sasaki F."/>
            <person name="Maeno S."/>
            <person name="Kanesaki Y."/>
            <person name="Kubota E."/>
            <person name="Torres G.A."/>
            <person name="Tomita S."/>
            <person name="Nakagawa J."/>
        </authorList>
    </citation>
    <scope>NUCLEOTIDE SEQUENCE [LARGE SCALE GENOMIC DNA]</scope>
    <source>
        <strain evidence="9 11">D2-1</strain>
    </source>
</reference>
<dbReference type="GO" id="GO:0005886">
    <property type="term" value="C:plasma membrane"/>
    <property type="evidence" value="ECO:0007669"/>
    <property type="project" value="UniProtKB-SubCell"/>
</dbReference>
<evidence type="ECO:0000313" key="10">
    <source>
        <dbReference type="EMBL" id="TBX52703.1"/>
    </source>
</evidence>
<dbReference type="PANTHER" id="PTHR33885">
    <property type="entry name" value="PHAGE SHOCK PROTEIN C"/>
    <property type="match status" value="1"/>
</dbReference>
<dbReference type="InterPro" id="IPR052027">
    <property type="entry name" value="PspC"/>
</dbReference>
<feature type="domain" description="Phage shock protein PspC N-terminal" evidence="7">
    <location>
        <begin position="5"/>
        <end position="59"/>
    </location>
</feature>
<sequence>MKINIHRSANNRVIAGVIGGIAEHFNWNTNVTRLLFVILAITPMFPGIIAYLVLWLLMKDPTED</sequence>
<dbReference type="Proteomes" id="UP000236162">
    <property type="component" value="Unassembled WGS sequence"/>
</dbReference>
<dbReference type="AlphaFoldDB" id="A0A098R636"/>
<reference evidence="10 13" key="3">
    <citation type="submission" date="2019-01" db="EMBL/GenBank/DDBJ databases">
        <title>Draft genome sequence of Lactobacillus paraplantarum OSY-TC318, a Producer of the novel lantibiotic Paraplantaracin TC318.</title>
        <authorList>
            <person name="Hussein W.E."/>
            <person name="Huang E."/>
            <person name="Yousef A.E."/>
        </authorList>
    </citation>
    <scope>NUCLEOTIDE SEQUENCE [LARGE SCALE GENOMIC DNA]</scope>
    <source>
        <strain evidence="10 13">OSY-TC318</strain>
    </source>
</reference>
<evidence type="ECO:0000256" key="6">
    <source>
        <dbReference type="SAM" id="Phobius"/>
    </source>
</evidence>
<proteinExistence type="predicted"/>
<dbReference type="Proteomes" id="UP000277896">
    <property type="component" value="Chromosome"/>
</dbReference>
<evidence type="ECO:0000313" key="9">
    <source>
        <dbReference type="EMBL" id="GBF01143.1"/>
    </source>
</evidence>
<evidence type="ECO:0000313" key="11">
    <source>
        <dbReference type="Proteomes" id="UP000236162"/>
    </source>
</evidence>
<evidence type="ECO:0000256" key="5">
    <source>
        <dbReference type="ARBA" id="ARBA00023136"/>
    </source>
</evidence>
<dbReference type="Proteomes" id="UP000292648">
    <property type="component" value="Unassembled WGS sequence"/>
</dbReference>
<name>A0A098R636_9LACO</name>
<evidence type="ECO:0000313" key="8">
    <source>
        <dbReference type="EMBL" id="AYJ37403.1"/>
    </source>
</evidence>
<gene>
    <name evidence="9" type="primary">pspC_1</name>
    <name evidence="10" type="ORF">EUZ87_00680</name>
    <name evidence="8" type="ORF">LP667_00520</name>
    <name evidence="9" type="ORF">LPPLD21_00647</name>
</gene>
<comment type="subcellular location">
    <subcellularLocation>
        <location evidence="1">Cell membrane</location>
        <topology evidence="1">Single-pass membrane protein</topology>
    </subcellularLocation>
</comment>
<feature type="transmembrane region" description="Helical" evidence="6">
    <location>
        <begin position="34"/>
        <end position="58"/>
    </location>
</feature>
<keyword evidence="4 6" id="KW-1133">Transmembrane helix</keyword>
<keyword evidence="5 6" id="KW-0472">Membrane</keyword>
<dbReference type="Pfam" id="PF04024">
    <property type="entry name" value="PspC"/>
    <property type="match status" value="1"/>
</dbReference>